<protein>
    <submittedName>
        <fullName evidence="9">Sugar kinase</fullName>
    </submittedName>
</protein>
<dbReference type="Gene3D" id="3.30.420.40">
    <property type="match status" value="2"/>
</dbReference>
<keyword evidence="5" id="KW-0054">Arabinose catabolism</keyword>
<dbReference type="GO" id="GO:0019569">
    <property type="term" value="P:L-arabinose catabolic process to D-xylulose 5-phosphate"/>
    <property type="evidence" value="ECO:0007669"/>
    <property type="project" value="InterPro"/>
</dbReference>
<dbReference type="PANTHER" id="PTHR43435">
    <property type="entry name" value="RIBULOKINASE"/>
    <property type="match status" value="1"/>
</dbReference>
<gene>
    <name evidence="9" type="ORF">GCM10011390_33770</name>
</gene>
<evidence type="ECO:0000256" key="3">
    <source>
        <dbReference type="ARBA" id="ARBA00022777"/>
    </source>
</evidence>
<name>A0A916ZT49_9HYPH</name>
<sequence>MALLLGLDFGTGGVRVGLFDLEARRMLGEREADYPTRHPRPGWAEQSPADWWEALGKASRALLRDLGQPEVAGICAATTASTVVACRRDGTPLRPALLWMDCRAAAESDRTARSRHPVLAYSGGSDAAEWLVPKAMWLAAHEPALYAETQVFCECLDWVNFRLTGRWAGSRMNATCKWNWDSVTGRFHDALFAELGVPDLAAKLPDAILPVGAPVAALSGEAAAHLGLANRPIVAQGGIDAHIGMVGANTLEPGEVLMIGGTSVVHLFQLDAERPVTGFWGPYPHALEDGRWLVEAGQVSAGSVLSWFSREIFALDGAGHDELCAAAAKIPVGGSGLLALDYFMGNRTPYRDPHLRGAVLGLSLGHDRAALYHAAVEGVALASANVLKRMDELGIACRRIVTSGGYSRNPLWLKATVDALGRAVELPSRTNLTIVGACGCAATGAGLVPDLQAAARAVAAPGETVEPDLAAHARYRELLGDYLEATELLAPLSRRLAARQTRDTNS</sequence>
<evidence type="ECO:0000256" key="2">
    <source>
        <dbReference type="ARBA" id="ARBA00022741"/>
    </source>
</evidence>
<evidence type="ECO:0000256" key="5">
    <source>
        <dbReference type="ARBA" id="ARBA00022935"/>
    </source>
</evidence>
<evidence type="ECO:0000256" key="4">
    <source>
        <dbReference type="ARBA" id="ARBA00022840"/>
    </source>
</evidence>
<evidence type="ECO:0000259" key="7">
    <source>
        <dbReference type="Pfam" id="PF00370"/>
    </source>
</evidence>
<evidence type="ECO:0000313" key="9">
    <source>
        <dbReference type="EMBL" id="GGE11879.1"/>
    </source>
</evidence>
<keyword evidence="2" id="KW-0547">Nucleotide-binding</keyword>
<keyword evidence="6" id="KW-0119">Carbohydrate metabolism</keyword>
<reference evidence="9" key="2">
    <citation type="submission" date="2020-09" db="EMBL/GenBank/DDBJ databases">
        <authorList>
            <person name="Sun Q."/>
            <person name="Zhou Y."/>
        </authorList>
    </citation>
    <scope>NUCLEOTIDE SEQUENCE</scope>
    <source>
        <strain evidence="9">CGMCC 1.15367</strain>
    </source>
</reference>
<dbReference type="PANTHER" id="PTHR43435:SF4">
    <property type="entry name" value="FGGY CARBOHYDRATE KINASE DOMAIN-CONTAINING PROTEIN"/>
    <property type="match status" value="1"/>
</dbReference>
<keyword evidence="4" id="KW-0067">ATP-binding</keyword>
<dbReference type="InterPro" id="IPR018485">
    <property type="entry name" value="FGGY_C"/>
</dbReference>
<dbReference type="InterPro" id="IPR043129">
    <property type="entry name" value="ATPase_NBD"/>
</dbReference>
<comment type="caution">
    <text evidence="9">The sequence shown here is derived from an EMBL/GenBank/DDBJ whole genome shotgun (WGS) entry which is preliminary data.</text>
</comment>
<dbReference type="PIRSF" id="PIRSF000538">
    <property type="entry name" value="GlpK"/>
    <property type="match status" value="1"/>
</dbReference>
<dbReference type="GO" id="GO:0008741">
    <property type="term" value="F:ribulokinase activity"/>
    <property type="evidence" value="ECO:0007669"/>
    <property type="project" value="InterPro"/>
</dbReference>
<dbReference type="SUPFAM" id="SSF53067">
    <property type="entry name" value="Actin-like ATPase domain"/>
    <property type="match status" value="2"/>
</dbReference>
<feature type="domain" description="Carbohydrate kinase FGGY N-terminal" evidence="7">
    <location>
        <begin position="4"/>
        <end position="247"/>
    </location>
</feature>
<dbReference type="InterPro" id="IPR005929">
    <property type="entry name" value="Ribulokinase"/>
</dbReference>
<evidence type="ECO:0000313" key="10">
    <source>
        <dbReference type="Proteomes" id="UP000644699"/>
    </source>
</evidence>
<dbReference type="GO" id="GO:0019150">
    <property type="term" value="F:D-ribulokinase activity"/>
    <property type="evidence" value="ECO:0007669"/>
    <property type="project" value="TreeGrafter"/>
</dbReference>
<feature type="domain" description="Carbohydrate kinase FGGY C-terminal" evidence="8">
    <location>
        <begin position="258"/>
        <end position="443"/>
    </location>
</feature>
<accession>A0A916ZT49</accession>
<dbReference type="Pfam" id="PF02782">
    <property type="entry name" value="FGGY_C"/>
    <property type="match status" value="1"/>
</dbReference>
<dbReference type="AlphaFoldDB" id="A0A916ZT49"/>
<evidence type="ECO:0000259" key="8">
    <source>
        <dbReference type="Pfam" id="PF02782"/>
    </source>
</evidence>
<dbReference type="GO" id="GO:0005524">
    <property type="term" value="F:ATP binding"/>
    <property type="evidence" value="ECO:0007669"/>
    <property type="project" value="UniProtKB-KW"/>
</dbReference>
<reference evidence="9" key="1">
    <citation type="journal article" date="2014" name="Int. J. Syst. Evol. Microbiol.">
        <title>Complete genome sequence of Corynebacterium casei LMG S-19264T (=DSM 44701T), isolated from a smear-ripened cheese.</title>
        <authorList>
            <consortium name="US DOE Joint Genome Institute (JGI-PGF)"/>
            <person name="Walter F."/>
            <person name="Albersmeier A."/>
            <person name="Kalinowski J."/>
            <person name="Ruckert C."/>
        </authorList>
    </citation>
    <scope>NUCLEOTIDE SEQUENCE</scope>
    <source>
        <strain evidence="9">CGMCC 1.15367</strain>
    </source>
</reference>
<dbReference type="Pfam" id="PF00370">
    <property type="entry name" value="FGGY_N"/>
    <property type="match status" value="1"/>
</dbReference>
<dbReference type="InterPro" id="IPR018484">
    <property type="entry name" value="FGGY_N"/>
</dbReference>
<evidence type="ECO:0000256" key="1">
    <source>
        <dbReference type="ARBA" id="ARBA00022679"/>
    </source>
</evidence>
<keyword evidence="10" id="KW-1185">Reference proteome</keyword>
<keyword evidence="3 9" id="KW-0418">Kinase</keyword>
<dbReference type="InterPro" id="IPR000577">
    <property type="entry name" value="Carb_kinase_FGGY"/>
</dbReference>
<keyword evidence="1" id="KW-0808">Transferase</keyword>
<dbReference type="RefSeq" id="WP_188910542.1">
    <property type="nucleotide sequence ID" value="NZ_BMIQ01000005.1"/>
</dbReference>
<dbReference type="EMBL" id="BMIQ01000005">
    <property type="protein sequence ID" value="GGE11879.1"/>
    <property type="molecule type" value="Genomic_DNA"/>
</dbReference>
<proteinExistence type="predicted"/>
<dbReference type="CDD" id="cd07781">
    <property type="entry name" value="ASKHA_NBD_FGGY_L-RBK"/>
    <property type="match status" value="1"/>
</dbReference>
<organism evidence="9 10">
    <name type="scientific">Aureimonas endophytica</name>
    <dbReference type="NCBI Taxonomy" id="2027858"/>
    <lineage>
        <taxon>Bacteria</taxon>
        <taxon>Pseudomonadati</taxon>
        <taxon>Pseudomonadota</taxon>
        <taxon>Alphaproteobacteria</taxon>
        <taxon>Hyphomicrobiales</taxon>
        <taxon>Aurantimonadaceae</taxon>
        <taxon>Aureimonas</taxon>
    </lineage>
</organism>
<dbReference type="GO" id="GO:0005737">
    <property type="term" value="C:cytoplasm"/>
    <property type="evidence" value="ECO:0007669"/>
    <property type="project" value="TreeGrafter"/>
</dbReference>
<dbReference type="Proteomes" id="UP000644699">
    <property type="component" value="Unassembled WGS sequence"/>
</dbReference>
<evidence type="ECO:0000256" key="6">
    <source>
        <dbReference type="ARBA" id="ARBA00023277"/>
    </source>
</evidence>